<dbReference type="Proteomes" id="UP000256900">
    <property type="component" value="Unassembled WGS sequence"/>
</dbReference>
<gene>
    <name evidence="1" type="ORF">DES32_1423</name>
</gene>
<sequence>MPVERALGTFAVRASTDEADAFRRETGGIGQKVPFTFPVRWLARPDFHAIAAELIGDRDWVPIHESQSFDYRAPLAADVDYLMTVKMQRQTEPSRIILLADVGAPGEASVLSMEMILRIVPLPKGDAA</sequence>
<keyword evidence="2" id="KW-1185">Reference proteome</keyword>
<organism evidence="1 2">
    <name type="scientific">Methylovirgula ligni</name>
    <dbReference type="NCBI Taxonomy" id="569860"/>
    <lineage>
        <taxon>Bacteria</taxon>
        <taxon>Pseudomonadati</taxon>
        <taxon>Pseudomonadota</taxon>
        <taxon>Alphaproteobacteria</taxon>
        <taxon>Hyphomicrobiales</taxon>
        <taxon>Beijerinckiaceae</taxon>
        <taxon>Methylovirgula</taxon>
    </lineage>
</organism>
<dbReference type="EMBL" id="QUMO01000002">
    <property type="protein sequence ID" value="REF87793.1"/>
    <property type="molecule type" value="Genomic_DNA"/>
</dbReference>
<evidence type="ECO:0000313" key="1">
    <source>
        <dbReference type="EMBL" id="REF87793.1"/>
    </source>
</evidence>
<dbReference type="RefSeq" id="WP_115835954.1">
    <property type="nucleotide sequence ID" value="NZ_CP025086.1"/>
</dbReference>
<comment type="caution">
    <text evidence="1">The sequence shown here is derived from an EMBL/GenBank/DDBJ whole genome shotgun (WGS) entry which is preliminary data.</text>
</comment>
<reference evidence="1 2" key="1">
    <citation type="submission" date="2018-08" db="EMBL/GenBank/DDBJ databases">
        <title>Genomic Encyclopedia of Type Strains, Phase IV (KMG-IV): sequencing the most valuable type-strain genomes for metagenomic binning, comparative biology and taxonomic classification.</title>
        <authorList>
            <person name="Goeker M."/>
        </authorList>
    </citation>
    <scope>NUCLEOTIDE SEQUENCE [LARGE SCALE GENOMIC DNA]</scope>
    <source>
        <strain evidence="1 2">BW863</strain>
    </source>
</reference>
<protein>
    <recommendedName>
        <fullName evidence="3">MaoC dehydratase-like protein</fullName>
    </recommendedName>
</protein>
<name>A0A3D9YYF9_9HYPH</name>
<evidence type="ECO:0000313" key="2">
    <source>
        <dbReference type="Proteomes" id="UP000256900"/>
    </source>
</evidence>
<dbReference type="AlphaFoldDB" id="A0A3D9YYF9"/>
<accession>A0A3D9YYF9</accession>
<evidence type="ECO:0008006" key="3">
    <source>
        <dbReference type="Google" id="ProtNLM"/>
    </source>
</evidence>
<dbReference type="OrthoDB" id="8452401at2"/>
<proteinExistence type="predicted"/>